<dbReference type="PANTHER" id="PTHR40055">
    <property type="entry name" value="TRANSCRIPTIONAL REGULATOR YGIV-RELATED"/>
    <property type="match status" value="1"/>
</dbReference>
<dbReference type="SUPFAM" id="SSF46689">
    <property type="entry name" value="Homeodomain-like"/>
    <property type="match status" value="2"/>
</dbReference>
<organism evidence="5 6">
    <name type="scientific">Senegalia massiliensis</name>
    <dbReference type="NCBI Taxonomy" id="1720316"/>
    <lineage>
        <taxon>Bacteria</taxon>
        <taxon>Bacillati</taxon>
        <taxon>Bacillota</taxon>
        <taxon>Clostridia</taxon>
        <taxon>Eubacteriales</taxon>
        <taxon>Clostridiaceae</taxon>
        <taxon>Senegalia</taxon>
    </lineage>
</organism>
<dbReference type="SUPFAM" id="SSF55136">
    <property type="entry name" value="Probable bacterial effector-binding domain"/>
    <property type="match status" value="1"/>
</dbReference>
<dbReference type="OrthoDB" id="253601at2"/>
<accession>A0A845QTH5</accession>
<evidence type="ECO:0000313" key="5">
    <source>
        <dbReference type="EMBL" id="NBI05260.1"/>
    </source>
</evidence>
<dbReference type="InterPro" id="IPR010499">
    <property type="entry name" value="AraC_E-bd"/>
</dbReference>
<dbReference type="Gene3D" id="1.10.10.60">
    <property type="entry name" value="Homeodomain-like"/>
    <property type="match status" value="2"/>
</dbReference>
<proteinExistence type="predicted"/>
<dbReference type="AlphaFoldDB" id="A0A845QTH5"/>
<feature type="domain" description="HTH araC/xylS-type" evidence="4">
    <location>
        <begin position="14"/>
        <end position="113"/>
    </location>
</feature>
<keyword evidence="6" id="KW-1185">Reference proteome</keyword>
<keyword evidence="2" id="KW-0238">DNA-binding</keyword>
<dbReference type="InterPro" id="IPR020449">
    <property type="entry name" value="Tscrpt_reg_AraC-type_HTH"/>
</dbReference>
<dbReference type="EMBL" id="QXXA01000001">
    <property type="protein sequence ID" value="NBI05260.1"/>
    <property type="molecule type" value="Genomic_DNA"/>
</dbReference>
<dbReference type="InterPro" id="IPR050908">
    <property type="entry name" value="SmbC-like"/>
</dbReference>
<evidence type="ECO:0000259" key="4">
    <source>
        <dbReference type="PROSITE" id="PS01124"/>
    </source>
</evidence>
<evidence type="ECO:0000313" key="6">
    <source>
        <dbReference type="Proteomes" id="UP000467132"/>
    </source>
</evidence>
<protein>
    <submittedName>
        <fullName evidence="5">AraC family transcriptional regulator</fullName>
    </submittedName>
</protein>
<dbReference type="InterPro" id="IPR029442">
    <property type="entry name" value="GyrI-like"/>
</dbReference>
<dbReference type="InterPro" id="IPR011256">
    <property type="entry name" value="Reg_factor_effector_dom_sf"/>
</dbReference>
<dbReference type="GO" id="GO:0003700">
    <property type="term" value="F:DNA-binding transcription factor activity"/>
    <property type="evidence" value="ECO:0007669"/>
    <property type="project" value="InterPro"/>
</dbReference>
<dbReference type="GO" id="GO:0043565">
    <property type="term" value="F:sequence-specific DNA binding"/>
    <property type="evidence" value="ECO:0007669"/>
    <property type="project" value="InterPro"/>
</dbReference>
<dbReference type="Proteomes" id="UP000467132">
    <property type="component" value="Unassembled WGS sequence"/>
</dbReference>
<dbReference type="Gene3D" id="3.20.80.10">
    <property type="entry name" value="Regulatory factor, effector binding domain"/>
    <property type="match status" value="1"/>
</dbReference>
<dbReference type="SMART" id="SM00342">
    <property type="entry name" value="HTH_ARAC"/>
    <property type="match status" value="1"/>
</dbReference>
<dbReference type="PROSITE" id="PS01124">
    <property type="entry name" value="HTH_ARAC_FAMILY_2"/>
    <property type="match status" value="1"/>
</dbReference>
<dbReference type="PRINTS" id="PR00032">
    <property type="entry name" value="HTHARAC"/>
</dbReference>
<sequence>MHIKGENPYIKQINKVQDYIENHLDKSLSTKQLSQIANFSEYHFQRIFRVVTGESLYGFIKRIRLERAAYMLLADKKRSIIDISMSIGFSSQASFAKAFKSKYGISGSNYRKTNGIVSQSDFVGQSFHEIDMSIEPLYIEIRNEKAIKLIYTRYTGPYKGDSKLFSRLFNKLYQWANQRNLISADSRWFVIYHDFGNETDQKDLRISVCMSVDRNVAISGDIGVLTLSEGLYGVGSFIVDSNEYGKAWYYMYTEWLPNSGYKPDDRFSFEHYPPIEEEGDKHLVEIYIPIV</sequence>
<dbReference type="RefSeq" id="WP_160195781.1">
    <property type="nucleotide sequence ID" value="NZ_QXXA01000001.1"/>
</dbReference>
<reference evidence="5 6" key="1">
    <citation type="submission" date="2018-08" db="EMBL/GenBank/DDBJ databases">
        <title>Murine metabolic-syndrome-specific gut microbial biobank.</title>
        <authorList>
            <person name="Liu C."/>
        </authorList>
    </citation>
    <scope>NUCLEOTIDE SEQUENCE [LARGE SCALE GENOMIC DNA]</scope>
    <source>
        <strain evidence="5 6">583</strain>
    </source>
</reference>
<dbReference type="Pfam" id="PF12833">
    <property type="entry name" value="HTH_18"/>
    <property type="match status" value="1"/>
</dbReference>
<dbReference type="PANTHER" id="PTHR40055:SF2">
    <property type="entry name" value="DNA GYRASE INHIBITOR"/>
    <property type="match status" value="1"/>
</dbReference>
<gene>
    <name evidence="5" type="ORF">D3Z33_00135</name>
</gene>
<evidence type="ECO:0000256" key="1">
    <source>
        <dbReference type="ARBA" id="ARBA00023015"/>
    </source>
</evidence>
<evidence type="ECO:0000256" key="3">
    <source>
        <dbReference type="ARBA" id="ARBA00023163"/>
    </source>
</evidence>
<name>A0A845QTH5_9CLOT</name>
<dbReference type="Pfam" id="PF06445">
    <property type="entry name" value="GyrI-like"/>
    <property type="match status" value="1"/>
</dbReference>
<keyword evidence="1" id="KW-0805">Transcription regulation</keyword>
<comment type="caution">
    <text evidence="5">The sequence shown here is derived from an EMBL/GenBank/DDBJ whole genome shotgun (WGS) entry which is preliminary data.</text>
</comment>
<keyword evidence="3" id="KW-0804">Transcription</keyword>
<evidence type="ECO:0000256" key="2">
    <source>
        <dbReference type="ARBA" id="ARBA00023125"/>
    </source>
</evidence>
<dbReference type="SMART" id="SM00871">
    <property type="entry name" value="AraC_E_bind"/>
    <property type="match status" value="1"/>
</dbReference>
<dbReference type="InterPro" id="IPR009057">
    <property type="entry name" value="Homeodomain-like_sf"/>
</dbReference>
<dbReference type="InterPro" id="IPR018060">
    <property type="entry name" value="HTH_AraC"/>
</dbReference>